<accession>A0ABV7PA06</accession>
<dbReference type="SMART" id="SM00470">
    <property type="entry name" value="ParB"/>
    <property type="match status" value="1"/>
</dbReference>
<dbReference type="InterPro" id="IPR036086">
    <property type="entry name" value="ParB/Sulfiredoxin_sf"/>
</dbReference>
<dbReference type="SUPFAM" id="SSF110849">
    <property type="entry name" value="ParB/Sulfiredoxin"/>
    <property type="match status" value="1"/>
</dbReference>
<evidence type="ECO:0000313" key="4">
    <source>
        <dbReference type="Proteomes" id="UP001595645"/>
    </source>
</evidence>
<dbReference type="InterPro" id="IPR003115">
    <property type="entry name" value="ParB_N"/>
</dbReference>
<dbReference type="RefSeq" id="WP_378245539.1">
    <property type="nucleotide sequence ID" value="NZ_JBHRWK010000084.1"/>
</dbReference>
<evidence type="ECO:0000313" key="3">
    <source>
        <dbReference type="EMBL" id="MFC3455263.1"/>
    </source>
</evidence>
<reference evidence="4" key="1">
    <citation type="journal article" date="2019" name="Int. J. Syst. Evol. Microbiol.">
        <title>The Global Catalogue of Microorganisms (GCM) 10K type strain sequencing project: providing services to taxonomists for standard genome sequencing and annotation.</title>
        <authorList>
            <consortium name="The Broad Institute Genomics Platform"/>
            <consortium name="The Broad Institute Genome Sequencing Center for Infectious Disease"/>
            <person name="Wu L."/>
            <person name="Ma J."/>
        </authorList>
    </citation>
    <scope>NUCLEOTIDE SEQUENCE [LARGE SCALE GENOMIC DNA]</scope>
    <source>
        <strain evidence="4">CGMCC 4.7676</strain>
    </source>
</reference>
<feature type="region of interest" description="Disordered" evidence="1">
    <location>
        <begin position="222"/>
        <end position="264"/>
    </location>
</feature>
<feature type="region of interest" description="Disordered" evidence="1">
    <location>
        <begin position="1"/>
        <end position="31"/>
    </location>
</feature>
<organism evidence="3 4">
    <name type="scientific">Amycolatopsis speibonae</name>
    <dbReference type="NCBI Taxonomy" id="1450224"/>
    <lineage>
        <taxon>Bacteria</taxon>
        <taxon>Bacillati</taxon>
        <taxon>Actinomycetota</taxon>
        <taxon>Actinomycetes</taxon>
        <taxon>Pseudonocardiales</taxon>
        <taxon>Pseudonocardiaceae</taxon>
        <taxon>Amycolatopsis</taxon>
    </lineage>
</organism>
<feature type="compositionally biased region" description="Basic and acidic residues" evidence="1">
    <location>
        <begin position="1"/>
        <end position="10"/>
    </location>
</feature>
<sequence>MLNWHKEKQAESAQIPVARRESDWSAAGSDPPLGEVVEVALDALSAEESPRVAGVDPAYVLILAETDAPLPPILVHRPTMRVIDGLHRLQAAKIRKATAITARFFDGDEQSAFILAVKSNIAHGLPLSLADRKTAARRILEVRPQWSDRAIAAVTGLSHKTVGKVRRCSTGEVPQTNAHVGRDGRVRAVDPAQGRRRAHELITSNPTASIREIARNAGVSVATAHDVRHRHRHSEAPSPARARSGSQARTSTRQRARQADAGDLGTAQVADNQAAVERLRSDPTIRYTESGRTLVRLLDGHLNDRDQWDQVARNIPEHRLELISELARARAEDWRQFVELLQKRKR</sequence>
<keyword evidence="4" id="KW-1185">Reference proteome</keyword>
<dbReference type="Proteomes" id="UP001595645">
    <property type="component" value="Unassembled WGS sequence"/>
</dbReference>
<dbReference type="EMBL" id="JBHRWK010000084">
    <property type="protein sequence ID" value="MFC3455263.1"/>
    <property type="molecule type" value="Genomic_DNA"/>
</dbReference>
<feature type="domain" description="ParB-like N-terminal" evidence="2">
    <location>
        <begin position="37"/>
        <end position="121"/>
    </location>
</feature>
<comment type="caution">
    <text evidence="3">The sequence shown here is derived from an EMBL/GenBank/DDBJ whole genome shotgun (WGS) entry which is preliminary data.</text>
</comment>
<protein>
    <submittedName>
        <fullName evidence="3">ParB/RepB/Spo0J family partition protein</fullName>
    </submittedName>
</protein>
<name>A0ABV7PA06_9PSEU</name>
<gene>
    <name evidence="3" type="ORF">ACFOSH_38005</name>
</gene>
<proteinExistence type="predicted"/>
<evidence type="ECO:0000256" key="1">
    <source>
        <dbReference type="SAM" id="MobiDB-lite"/>
    </source>
</evidence>
<evidence type="ECO:0000259" key="2">
    <source>
        <dbReference type="SMART" id="SM00470"/>
    </source>
</evidence>